<dbReference type="GeneID" id="103380328"/>
<dbReference type="GeneTree" id="ENSGT00390000001536"/>
<evidence type="ECO:0000313" key="3">
    <source>
        <dbReference type="Ensembl" id="ENSCSEP00000014570.1"/>
    </source>
</evidence>
<dbReference type="OrthoDB" id="427480at2759"/>
<accession>A0A3P8VQ38</accession>
<evidence type="ECO:0000259" key="2">
    <source>
        <dbReference type="Pfam" id="PF03109"/>
    </source>
</evidence>
<dbReference type="STRING" id="244447.ENSCSEP00000014570"/>
<dbReference type="OMA" id="SMVRTHH"/>
<dbReference type="InterPro" id="IPR011009">
    <property type="entry name" value="Kinase-like_dom_sf"/>
</dbReference>
<dbReference type="PANTHER" id="PTHR45890:SF1">
    <property type="entry name" value="AARF DOMAIN CONTAINING KINASE 2"/>
    <property type="match status" value="1"/>
</dbReference>
<dbReference type="CDD" id="cd13971">
    <property type="entry name" value="ADCK2-like"/>
    <property type="match status" value="1"/>
</dbReference>
<evidence type="ECO:0000313" key="4">
    <source>
        <dbReference type="Proteomes" id="UP000265120"/>
    </source>
</evidence>
<sequence length="617" mass="70279">MRMAFAVGAVFFNLRCSLRKAASFTRVRFCPKSSSCFVKRSHCLSQIPKVTLLCWGAVNAASLTARCQEATLRPQTSDKKTIAKLQVHKLVFYIRLSLRALILLLKFGPLLLLSPLTLLSTYWASHWLDALLWVTETSGPTFIKLGQWASTRRDIFSQQFCERFSKLHIQVRPHSWPHTKQCLRRAFGDSWRDVLVFESKEPVGSGCIAQVYRGWAKADRVEDPTFKSLVEDMEKEDLLKAWEIPGFKVVASSFQQLWNGNKDKESCKEKSYKHGQYNASSREKEHLIPVAIKVLHPGVRQQVEIDLLLMKAGSWLLHCVPSLKWLSLYEIVEEFEKLMTKQIDLRFEARNMEHFRDNFRDVDFVKFPTPLRPFVTRSVLVETFEESEPISKYLKSDIPQELKQKIARMGVNLLLKMVFVDNFVHGDLHPGNILVQYQGTLSDLCNSGDNQLKPEGKTALTDLWDTVVVSVRPEPFPLQLVLLDAGIIAQLSDHDRANFRAVFTAVVLRQGEKVAELILHHARANECQDEPQFKKEMAQLVDHAVGNTLSLEKIQVADLLSQVFGLLMKHKVKLESNFASIVFAIMVLEGLGRSLDPNLDILDLAKPLLLKNCTSLL</sequence>
<name>A0A3P8VQ38_CYNSE</name>
<dbReference type="Ensembl" id="ENSCSET00000014745.1">
    <property type="protein sequence ID" value="ENSCSEP00000014570.1"/>
    <property type="gene ID" value="ENSCSEG00000009376.1"/>
</dbReference>
<dbReference type="KEGG" id="csem:103380328"/>
<dbReference type="GO" id="GO:0005739">
    <property type="term" value="C:mitochondrion"/>
    <property type="evidence" value="ECO:0007669"/>
    <property type="project" value="TreeGrafter"/>
</dbReference>
<keyword evidence="4" id="KW-1185">Reference proteome</keyword>
<organism evidence="3 4">
    <name type="scientific">Cynoglossus semilaevis</name>
    <name type="common">Tongue sole</name>
    <dbReference type="NCBI Taxonomy" id="244447"/>
    <lineage>
        <taxon>Eukaryota</taxon>
        <taxon>Metazoa</taxon>
        <taxon>Chordata</taxon>
        <taxon>Craniata</taxon>
        <taxon>Vertebrata</taxon>
        <taxon>Euteleostomi</taxon>
        <taxon>Actinopterygii</taxon>
        <taxon>Neopterygii</taxon>
        <taxon>Teleostei</taxon>
        <taxon>Neoteleostei</taxon>
        <taxon>Acanthomorphata</taxon>
        <taxon>Carangaria</taxon>
        <taxon>Pleuronectiformes</taxon>
        <taxon>Pleuronectoidei</taxon>
        <taxon>Cynoglossidae</taxon>
        <taxon>Cynoglossinae</taxon>
        <taxon>Cynoglossus</taxon>
    </lineage>
</organism>
<reference evidence="3" key="2">
    <citation type="submission" date="2025-08" db="UniProtKB">
        <authorList>
            <consortium name="Ensembl"/>
        </authorList>
    </citation>
    <scope>IDENTIFICATION</scope>
</reference>
<dbReference type="CTD" id="90956"/>
<dbReference type="Pfam" id="PF03109">
    <property type="entry name" value="ABC1"/>
    <property type="match status" value="1"/>
</dbReference>
<reference evidence="3" key="3">
    <citation type="submission" date="2025-09" db="UniProtKB">
        <authorList>
            <consortium name="Ensembl"/>
        </authorList>
    </citation>
    <scope>IDENTIFICATION</scope>
</reference>
<dbReference type="SUPFAM" id="SSF56112">
    <property type="entry name" value="Protein kinase-like (PK-like)"/>
    <property type="match status" value="1"/>
</dbReference>
<protein>
    <submittedName>
        <fullName evidence="3">AarF domain containing kinase 2</fullName>
    </submittedName>
</protein>
<comment type="similarity">
    <text evidence="1">Belongs to the protein kinase superfamily. ADCK protein kinase family.</text>
</comment>
<dbReference type="InParanoid" id="A0A3P8VQ38"/>
<dbReference type="InterPro" id="IPR044095">
    <property type="entry name" value="ADCK2_dom"/>
</dbReference>
<dbReference type="RefSeq" id="XP_008310465.1">
    <property type="nucleotide sequence ID" value="XM_008312243.3"/>
</dbReference>
<dbReference type="InterPro" id="IPR052402">
    <property type="entry name" value="ADCK_kinase"/>
</dbReference>
<dbReference type="RefSeq" id="XP_008310466.1">
    <property type="nucleotide sequence ID" value="XM_008312244.3"/>
</dbReference>
<evidence type="ECO:0000256" key="1">
    <source>
        <dbReference type="ARBA" id="ARBA00009670"/>
    </source>
</evidence>
<dbReference type="InterPro" id="IPR004147">
    <property type="entry name" value="ABC1_dom"/>
</dbReference>
<feature type="domain" description="ABC1 atypical kinase-like" evidence="2">
    <location>
        <begin position="289"/>
        <end position="517"/>
    </location>
</feature>
<dbReference type="PANTHER" id="PTHR45890">
    <property type="entry name" value="AARF DOMAIN CONTAINING KINASE 2 (PREDICTED)"/>
    <property type="match status" value="1"/>
</dbReference>
<dbReference type="Proteomes" id="UP000265120">
    <property type="component" value="Chromosome 6"/>
</dbReference>
<dbReference type="AlphaFoldDB" id="A0A3P8VQ38"/>
<proteinExistence type="inferred from homology"/>
<reference evidence="3 4" key="1">
    <citation type="journal article" date="2014" name="Nat. Genet.">
        <title>Whole-genome sequence of a flatfish provides insights into ZW sex chromosome evolution and adaptation to a benthic lifestyle.</title>
        <authorList>
            <person name="Chen S."/>
            <person name="Zhang G."/>
            <person name="Shao C."/>
            <person name="Huang Q."/>
            <person name="Liu G."/>
            <person name="Zhang P."/>
            <person name="Song W."/>
            <person name="An N."/>
            <person name="Chalopin D."/>
            <person name="Volff J.N."/>
            <person name="Hong Y."/>
            <person name="Li Q."/>
            <person name="Sha Z."/>
            <person name="Zhou H."/>
            <person name="Xie M."/>
            <person name="Yu Q."/>
            <person name="Liu Y."/>
            <person name="Xiang H."/>
            <person name="Wang N."/>
            <person name="Wu K."/>
            <person name="Yang C."/>
            <person name="Zhou Q."/>
            <person name="Liao X."/>
            <person name="Yang L."/>
            <person name="Hu Q."/>
            <person name="Zhang J."/>
            <person name="Meng L."/>
            <person name="Jin L."/>
            <person name="Tian Y."/>
            <person name="Lian J."/>
            <person name="Yang J."/>
            <person name="Miao G."/>
            <person name="Liu S."/>
            <person name="Liang Z."/>
            <person name="Yan F."/>
            <person name="Li Y."/>
            <person name="Sun B."/>
            <person name="Zhang H."/>
            <person name="Zhang J."/>
            <person name="Zhu Y."/>
            <person name="Du M."/>
            <person name="Zhao Y."/>
            <person name="Schartl M."/>
            <person name="Tang Q."/>
            <person name="Wang J."/>
        </authorList>
    </citation>
    <scope>NUCLEOTIDE SEQUENCE</scope>
</reference>